<proteinExistence type="inferred from homology"/>
<keyword evidence="10" id="KW-0732">Signal</keyword>
<protein>
    <submittedName>
        <fullName evidence="13">TonB-dependent receptor</fullName>
    </submittedName>
</protein>
<feature type="chain" id="PRO_5031518317" evidence="10">
    <location>
        <begin position="26"/>
        <end position="990"/>
    </location>
</feature>
<feature type="domain" description="TonB-dependent receptor-like beta-barrel" evidence="11">
    <location>
        <begin position="415"/>
        <end position="956"/>
    </location>
</feature>
<organism evidence="13 14">
    <name type="scientific">Novosphingobium aerophilum</name>
    <dbReference type="NCBI Taxonomy" id="2839843"/>
    <lineage>
        <taxon>Bacteria</taxon>
        <taxon>Pseudomonadati</taxon>
        <taxon>Pseudomonadota</taxon>
        <taxon>Alphaproteobacteria</taxon>
        <taxon>Sphingomonadales</taxon>
        <taxon>Sphingomonadaceae</taxon>
        <taxon>Novosphingobium</taxon>
    </lineage>
</organism>
<evidence type="ECO:0000256" key="4">
    <source>
        <dbReference type="ARBA" id="ARBA00022692"/>
    </source>
</evidence>
<comment type="caution">
    <text evidence="13">The sequence shown here is derived from an EMBL/GenBank/DDBJ whole genome shotgun (WGS) entry which is preliminary data.</text>
</comment>
<dbReference type="AlphaFoldDB" id="A0A7X1F739"/>
<evidence type="ECO:0000256" key="1">
    <source>
        <dbReference type="ARBA" id="ARBA00004571"/>
    </source>
</evidence>
<evidence type="ECO:0000256" key="9">
    <source>
        <dbReference type="RuleBase" id="RU003357"/>
    </source>
</evidence>
<dbReference type="GO" id="GO:0009279">
    <property type="term" value="C:cell outer membrane"/>
    <property type="evidence" value="ECO:0007669"/>
    <property type="project" value="UniProtKB-SubCell"/>
</dbReference>
<dbReference type="Pfam" id="PF00593">
    <property type="entry name" value="TonB_dep_Rec_b-barrel"/>
    <property type="match status" value="1"/>
</dbReference>
<keyword evidence="13" id="KW-0675">Receptor</keyword>
<feature type="domain" description="TonB-dependent receptor plug" evidence="12">
    <location>
        <begin position="60"/>
        <end position="171"/>
    </location>
</feature>
<accession>A0A7X1F739</accession>
<dbReference type="InterPro" id="IPR037066">
    <property type="entry name" value="Plug_dom_sf"/>
</dbReference>
<evidence type="ECO:0000256" key="2">
    <source>
        <dbReference type="ARBA" id="ARBA00022448"/>
    </source>
</evidence>
<dbReference type="Gene3D" id="2.170.130.10">
    <property type="entry name" value="TonB-dependent receptor, plug domain"/>
    <property type="match status" value="1"/>
</dbReference>
<dbReference type="InterPro" id="IPR039426">
    <property type="entry name" value="TonB-dep_rcpt-like"/>
</dbReference>
<keyword evidence="6 8" id="KW-0472">Membrane</keyword>
<evidence type="ECO:0000256" key="3">
    <source>
        <dbReference type="ARBA" id="ARBA00022452"/>
    </source>
</evidence>
<dbReference type="SUPFAM" id="SSF56935">
    <property type="entry name" value="Porins"/>
    <property type="match status" value="1"/>
</dbReference>
<dbReference type="PANTHER" id="PTHR47234">
    <property type="match status" value="1"/>
</dbReference>
<evidence type="ECO:0000313" key="13">
    <source>
        <dbReference type="EMBL" id="MBC2651596.1"/>
    </source>
</evidence>
<dbReference type="PANTHER" id="PTHR47234:SF2">
    <property type="entry name" value="TONB-DEPENDENT RECEPTOR"/>
    <property type="match status" value="1"/>
</dbReference>
<dbReference type="Proteomes" id="UP000520156">
    <property type="component" value="Unassembled WGS sequence"/>
</dbReference>
<dbReference type="InterPro" id="IPR036942">
    <property type="entry name" value="Beta-barrel_TonB_sf"/>
</dbReference>
<evidence type="ECO:0000256" key="6">
    <source>
        <dbReference type="ARBA" id="ARBA00023136"/>
    </source>
</evidence>
<evidence type="ECO:0000259" key="12">
    <source>
        <dbReference type="Pfam" id="PF07715"/>
    </source>
</evidence>
<name>A0A7X1F739_9SPHN</name>
<comment type="subcellular location">
    <subcellularLocation>
        <location evidence="1 8">Cell outer membrane</location>
        <topology evidence="1 8">Multi-pass membrane protein</topology>
    </subcellularLocation>
</comment>
<dbReference type="InterPro" id="IPR000531">
    <property type="entry name" value="Beta-barrel_TonB"/>
</dbReference>
<gene>
    <name evidence="13" type="ORF">H7F49_07760</name>
</gene>
<dbReference type="Pfam" id="PF07715">
    <property type="entry name" value="Plug"/>
    <property type="match status" value="1"/>
</dbReference>
<sequence length="990" mass="103676">MIKYRLAACSSVLALSLCAATAAQAQSAPNAKSDDAAAAEEIVVTGSSIKGVAPVGSNLISVSRDLIEKTNAQTVQQILRSVPAVVGLGAVGQGSFGSASQSGTNAPTIHGLGASASNSTLNIIDGHRMPLSGVNHALGDPNMVPANMIERVEVLPEGASSVYGSDAVAGVINFITRRKFDGVQVTGQAGFGDKYRTFQTGVVAGHSWSTGWLTAGYNYSHRDPLRVADRSFLASDHRADAAAAGLDLSTATAQNRANLASFNCDPASIQPGGTTNIFRYDPVTRTYGNPVSNAQANAFCDINQNVDQIPRERRHNLMVKAQQEVGDRLTLNADVLYSNRKNLQRVSRGTAGTGGGAILATVFGPGNTTVGAGQINPFYVAMPGQTSTTQQVRFSGDDLFGPGAKIESGEEHYFVNTKAEYKLSDAWSVTAGATVGFSNSFVRDSGRLNVSAALLALNGTTNQGGSLTTISVPATGLIVTQLPLTAANALDVWNAGAANRTSAATRARLTDTTTYRFTRQGLQNYRLQLGGDMFALPGGAAKLALGGEYIGYTIRQNVSQPLGIGPASTGSSTINLDYSRNVKAGFVEVLLPLVSPDMGVPMVHAFDINFAGRVDDYSDFGSTTNPKIAVNWEVIEGLKIRGNWSRSFVAPALTSFGADGRGTTAETSVAGGPTNLAVPIAAYPGVTSIPGVSCNTTTCTIGTPTIQGLQINGGNNELVPQKGTSWSIGVDFAPKAVPGLRLSATFWHNEFTGGVTAPLAGSAVNIAGLQNLLTVYPTGATPAQIANIVGTRPLTTSIPATTYYVYDFRQRNVLNLKVEGLDADARYSHNTDWGSFTLGAAMSLKTRFDQNFGGGPTFSVLNTTGFNGTFPSIRLDLRGDVGVTYGPVSGTLFVNHTGGYKNWSATAVNPVVSVNGVPTGAGGDPVKAYTTVDFHLAWDLPKALADSQVYVDVQNLFNTKPPFYSSTQGYDTFAGSPLLRIVSVGFRTRF</sequence>
<keyword evidence="14" id="KW-1185">Reference proteome</keyword>
<dbReference type="EMBL" id="JACLAU010000008">
    <property type="protein sequence ID" value="MBC2651596.1"/>
    <property type="molecule type" value="Genomic_DNA"/>
</dbReference>
<reference evidence="13 14" key="1">
    <citation type="submission" date="2020-08" db="EMBL/GenBank/DDBJ databases">
        <title>The genome sequence of Novosphingobium flavum 4Y4.</title>
        <authorList>
            <person name="Liu Y."/>
        </authorList>
    </citation>
    <scope>NUCLEOTIDE SEQUENCE [LARGE SCALE GENOMIC DNA]</scope>
    <source>
        <strain evidence="13 14">4Y4</strain>
    </source>
</reference>
<dbReference type="RefSeq" id="WP_185683016.1">
    <property type="nucleotide sequence ID" value="NZ_JACLAU010000008.1"/>
</dbReference>
<keyword evidence="4 8" id="KW-0812">Transmembrane</keyword>
<comment type="similarity">
    <text evidence="8 9">Belongs to the TonB-dependent receptor family.</text>
</comment>
<dbReference type="Gene3D" id="2.40.170.20">
    <property type="entry name" value="TonB-dependent receptor, beta-barrel domain"/>
    <property type="match status" value="1"/>
</dbReference>
<keyword evidence="7 8" id="KW-0998">Cell outer membrane</keyword>
<dbReference type="InterPro" id="IPR012910">
    <property type="entry name" value="Plug_dom"/>
</dbReference>
<keyword evidence="5 9" id="KW-0798">TonB box</keyword>
<evidence type="ECO:0000256" key="10">
    <source>
        <dbReference type="SAM" id="SignalP"/>
    </source>
</evidence>
<evidence type="ECO:0000256" key="8">
    <source>
        <dbReference type="PROSITE-ProRule" id="PRU01360"/>
    </source>
</evidence>
<evidence type="ECO:0000256" key="7">
    <source>
        <dbReference type="ARBA" id="ARBA00023237"/>
    </source>
</evidence>
<keyword evidence="2 8" id="KW-0813">Transport</keyword>
<evidence type="ECO:0000256" key="5">
    <source>
        <dbReference type="ARBA" id="ARBA00023077"/>
    </source>
</evidence>
<evidence type="ECO:0000313" key="14">
    <source>
        <dbReference type="Proteomes" id="UP000520156"/>
    </source>
</evidence>
<keyword evidence="3 8" id="KW-1134">Transmembrane beta strand</keyword>
<dbReference type="PROSITE" id="PS52016">
    <property type="entry name" value="TONB_DEPENDENT_REC_3"/>
    <property type="match status" value="1"/>
</dbReference>
<feature type="signal peptide" evidence="10">
    <location>
        <begin position="1"/>
        <end position="25"/>
    </location>
</feature>
<evidence type="ECO:0000259" key="11">
    <source>
        <dbReference type="Pfam" id="PF00593"/>
    </source>
</evidence>